<dbReference type="SUPFAM" id="SSF50346">
    <property type="entry name" value="PRC-barrel domain"/>
    <property type="match status" value="2"/>
</dbReference>
<proteinExistence type="predicted"/>
<dbReference type="STRING" id="1450648.CLORY_11270"/>
<protein>
    <submittedName>
        <fullName evidence="2">PRC-barrel domain protein</fullName>
    </submittedName>
</protein>
<evidence type="ECO:0000313" key="3">
    <source>
        <dbReference type="Proteomes" id="UP000190080"/>
    </source>
</evidence>
<evidence type="ECO:0000313" key="2">
    <source>
        <dbReference type="EMBL" id="OPJ63619.1"/>
    </source>
</evidence>
<dbReference type="InterPro" id="IPR027275">
    <property type="entry name" value="PRC-brl_dom"/>
</dbReference>
<dbReference type="Gene3D" id="2.30.30.240">
    <property type="entry name" value="PRC-barrel domain"/>
    <property type="match status" value="2"/>
</dbReference>
<comment type="caution">
    <text evidence="2">The sequence shown here is derived from an EMBL/GenBank/DDBJ whole genome shotgun (WGS) entry which is preliminary data.</text>
</comment>
<name>A0A1V4IUM6_9CLOT</name>
<dbReference type="Pfam" id="PF05239">
    <property type="entry name" value="PRC"/>
    <property type="match status" value="2"/>
</dbReference>
<dbReference type="OrthoDB" id="1716342at2"/>
<dbReference type="InterPro" id="IPR011033">
    <property type="entry name" value="PRC_barrel-like_sf"/>
</dbReference>
<gene>
    <name evidence="2" type="ORF">CLORY_11270</name>
</gene>
<feature type="domain" description="PRC-barrel" evidence="1">
    <location>
        <begin position="75"/>
        <end position="118"/>
    </location>
</feature>
<dbReference type="EMBL" id="MZGV01000008">
    <property type="protein sequence ID" value="OPJ63619.1"/>
    <property type="molecule type" value="Genomic_DNA"/>
</dbReference>
<reference evidence="2 3" key="1">
    <citation type="submission" date="2017-03" db="EMBL/GenBank/DDBJ databases">
        <title>Genome sequence of Clostridium oryzae DSM 28571.</title>
        <authorList>
            <person name="Poehlein A."/>
            <person name="Daniel R."/>
        </authorList>
    </citation>
    <scope>NUCLEOTIDE SEQUENCE [LARGE SCALE GENOMIC DNA]</scope>
    <source>
        <strain evidence="2 3">DSM 28571</strain>
    </source>
</reference>
<dbReference type="RefSeq" id="WP_079422547.1">
    <property type="nucleotide sequence ID" value="NZ_MZGV01000008.1"/>
</dbReference>
<keyword evidence="3" id="KW-1185">Reference proteome</keyword>
<sequence length="163" mass="18822">MLYKSRNFMNMTVMNVRGKKLGYINDILLSFDQNKVTGFSVNPSGFMLAKVKRFSAKDIVYYNRRIVINIDEDPNGIYLSSIKKMEIIDREGNILGIIEDIIFDDKFDVRALIISPGIINKIIVGKRIITTSRIIIGDKNVIYYGKDSYCLYSVRHHMEEIDL</sequence>
<evidence type="ECO:0000259" key="1">
    <source>
        <dbReference type="Pfam" id="PF05239"/>
    </source>
</evidence>
<accession>A0A1V4IUM6</accession>
<organism evidence="2 3">
    <name type="scientific">Clostridium oryzae</name>
    <dbReference type="NCBI Taxonomy" id="1450648"/>
    <lineage>
        <taxon>Bacteria</taxon>
        <taxon>Bacillati</taxon>
        <taxon>Bacillota</taxon>
        <taxon>Clostridia</taxon>
        <taxon>Eubacteriales</taxon>
        <taxon>Clostridiaceae</taxon>
        <taxon>Clostridium</taxon>
    </lineage>
</organism>
<dbReference type="AlphaFoldDB" id="A0A1V4IUM6"/>
<feature type="domain" description="PRC-barrel" evidence="1">
    <location>
        <begin position="4"/>
        <end position="73"/>
    </location>
</feature>
<dbReference type="Proteomes" id="UP000190080">
    <property type="component" value="Unassembled WGS sequence"/>
</dbReference>